<dbReference type="SUPFAM" id="SSF46689">
    <property type="entry name" value="Homeodomain-like"/>
    <property type="match status" value="2"/>
</dbReference>
<sequence length="366" mass="41018">MKEPGLPADQQFFADLFSGLVLNPQRLGHVWFATQPATLPTGSLCIDLPRLDIVLRGEYSNQLQKQQHNLAEGDMLFIPAKAANLPGGDKPVMLLSLVFSPAWLGLSFYDNRTASLLRPVRRIELPHPQRGEGEAMLTALTHLSRSPQAQDIIQPLVLSLLHLCRSVVNTRPDTEHPRAEFLYHSMCNWIQDNYAQPLTRESVAQFFNITPNHLSKVFAQHGTMGFVEYLRWVRMAKARIILQKYHLSISEVAQRCGYHDSDYFCRLFRRQFGLTPGEYGARFSVSALIMSTPAKAAASLLYGESLQPMSVCLAQLTIPWKSTITTDSSPTTQASWPGGMRDSSPGLQSNSLPSSIFIRSTPETWY</sequence>
<name>A0A7G2INP9_CITFR</name>
<feature type="region of interest" description="Disordered" evidence="4">
    <location>
        <begin position="326"/>
        <end position="354"/>
    </location>
</feature>
<dbReference type="PRINTS" id="PR00032">
    <property type="entry name" value="HTHARAC"/>
</dbReference>
<evidence type="ECO:0000259" key="5">
    <source>
        <dbReference type="PROSITE" id="PS01124"/>
    </source>
</evidence>
<dbReference type="PROSITE" id="PS01124">
    <property type="entry name" value="HTH_ARAC_FAMILY_2"/>
    <property type="match status" value="1"/>
</dbReference>
<dbReference type="Gene3D" id="1.10.10.60">
    <property type="entry name" value="Homeodomain-like"/>
    <property type="match status" value="2"/>
</dbReference>
<keyword evidence="2" id="KW-0238">DNA-binding</keyword>
<dbReference type="InterPro" id="IPR009057">
    <property type="entry name" value="Homeodomain-like_sf"/>
</dbReference>
<dbReference type="PANTHER" id="PTHR43280">
    <property type="entry name" value="ARAC-FAMILY TRANSCRIPTIONAL REGULATOR"/>
    <property type="match status" value="1"/>
</dbReference>
<dbReference type="PROSITE" id="PS00041">
    <property type="entry name" value="HTH_ARAC_FAMILY_1"/>
    <property type="match status" value="1"/>
</dbReference>
<evidence type="ECO:0000313" key="6">
    <source>
        <dbReference type="EMBL" id="CDL36924.1"/>
    </source>
</evidence>
<protein>
    <submittedName>
        <fullName evidence="6">HTH-type transcriptional regulator ypdC</fullName>
    </submittedName>
</protein>
<evidence type="ECO:0000256" key="1">
    <source>
        <dbReference type="ARBA" id="ARBA00023015"/>
    </source>
</evidence>
<evidence type="ECO:0000256" key="2">
    <source>
        <dbReference type="ARBA" id="ARBA00023125"/>
    </source>
</evidence>
<evidence type="ECO:0000256" key="3">
    <source>
        <dbReference type="ARBA" id="ARBA00023163"/>
    </source>
</evidence>
<dbReference type="PANTHER" id="PTHR43280:SF10">
    <property type="entry name" value="REGULATORY PROTEIN POCR"/>
    <property type="match status" value="1"/>
</dbReference>
<evidence type="ECO:0000313" key="7">
    <source>
        <dbReference type="Proteomes" id="UP000019194"/>
    </source>
</evidence>
<feature type="compositionally biased region" description="Polar residues" evidence="4">
    <location>
        <begin position="345"/>
        <end position="354"/>
    </location>
</feature>
<dbReference type="GO" id="GO:0043565">
    <property type="term" value="F:sequence-specific DNA binding"/>
    <property type="evidence" value="ECO:0007669"/>
    <property type="project" value="InterPro"/>
</dbReference>
<dbReference type="InterPro" id="IPR018060">
    <property type="entry name" value="HTH_AraC"/>
</dbReference>
<dbReference type="InterPro" id="IPR018062">
    <property type="entry name" value="HTH_AraC-typ_CS"/>
</dbReference>
<organism evidence="6 7">
    <name type="scientific">Citrobacter freundii</name>
    <dbReference type="NCBI Taxonomy" id="546"/>
    <lineage>
        <taxon>Bacteria</taxon>
        <taxon>Pseudomonadati</taxon>
        <taxon>Pseudomonadota</taxon>
        <taxon>Gammaproteobacteria</taxon>
        <taxon>Enterobacterales</taxon>
        <taxon>Enterobacteriaceae</taxon>
        <taxon>Citrobacter</taxon>
        <taxon>Citrobacter freundii complex</taxon>
    </lineage>
</organism>
<dbReference type="EMBL" id="CBWP010000020">
    <property type="protein sequence ID" value="CDL36924.1"/>
    <property type="molecule type" value="Genomic_DNA"/>
</dbReference>
<evidence type="ECO:0000256" key="4">
    <source>
        <dbReference type="SAM" id="MobiDB-lite"/>
    </source>
</evidence>
<dbReference type="Pfam" id="PF12833">
    <property type="entry name" value="HTH_18"/>
    <property type="match status" value="1"/>
</dbReference>
<dbReference type="AlphaFoldDB" id="A0A7G2INP9"/>
<dbReference type="GO" id="GO:0003700">
    <property type="term" value="F:DNA-binding transcription factor activity"/>
    <property type="evidence" value="ECO:0007669"/>
    <property type="project" value="InterPro"/>
</dbReference>
<reference evidence="6 7" key="1">
    <citation type="submission" date="2013-10" db="EMBL/GenBank/DDBJ databases">
        <title>Antibiotic resistance diversity of beta-lactamase producers in the General Hospital Vienna.</title>
        <authorList>
            <person name="Barisic I."/>
            <person name="Mitteregger D."/>
            <person name="Hirschl A.M."/>
            <person name="Noehammer C."/>
            <person name="Wiesinger-Mayr H."/>
        </authorList>
    </citation>
    <scope>NUCLEOTIDE SEQUENCE [LARGE SCALE GENOMIC DNA]</scope>
    <source>
        <strain evidence="6 7">ISC11</strain>
    </source>
</reference>
<accession>A0A7G2INP9</accession>
<feature type="domain" description="HTH araC/xylS-type" evidence="5">
    <location>
        <begin position="184"/>
        <end position="282"/>
    </location>
</feature>
<proteinExistence type="predicted"/>
<keyword evidence="1" id="KW-0805">Transcription regulation</keyword>
<dbReference type="InterPro" id="IPR020449">
    <property type="entry name" value="Tscrpt_reg_AraC-type_HTH"/>
</dbReference>
<feature type="compositionally biased region" description="Polar residues" evidence="4">
    <location>
        <begin position="326"/>
        <end position="335"/>
    </location>
</feature>
<dbReference type="SMART" id="SM00342">
    <property type="entry name" value="HTH_ARAC"/>
    <property type="match status" value="1"/>
</dbReference>
<comment type="caution">
    <text evidence="6">The sequence shown here is derived from an EMBL/GenBank/DDBJ whole genome shotgun (WGS) entry which is preliminary data.</text>
</comment>
<dbReference type="Proteomes" id="UP000019194">
    <property type="component" value="Unassembled WGS sequence"/>
</dbReference>
<keyword evidence="3" id="KW-0804">Transcription</keyword>